<keyword evidence="2" id="KW-1185">Reference proteome</keyword>
<dbReference type="Proteomes" id="UP000266841">
    <property type="component" value="Unassembled WGS sequence"/>
</dbReference>
<protein>
    <submittedName>
        <fullName evidence="1">Uncharacterized protein</fullName>
    </submittedName>
</protein>
<reference evidence="1 2" key="1">
    <citation type="journal article" date="2012" name="Genome Biol.">
        <title>Genome and low-iron response of an oceanic diatom adapted to chronic iron limitation.</title>
        <authorList>
            <person name="Lommer M."/>
            <person name="Specht M."/>
            <person name="Roy A.S."/>
            <person name="Kraemer L."/>
            <person name="Andreson R."/>
            <person name="Gutowska M.A."/>
            <person name="Wolf J."/>
            <person name="Bergner S.V."/>
            <person name="Schilhabel M.B."/>
            <person name="Klostermeier U.C."/>
            <person name="Beiko R.G."/>
            <person name="Rosenstiel P."/>
            <person name="Hippler M."/>
            <person name="Laroche J."/>
        </authorList>
    </citation>
    <scope>NUCLEOTIDE SEQUENCE [LARGE SCALE GENOMIC DNA]</scope>
    <source>
        <strain evidence="1 2">CCMP1005</strain>
    </source>
</reference>
<evidence type="ECO:0000313" key="1">
    <source>
        <dbReference type="EMBL" id="EJK53115.1"/>
    </source>
</evidence>
<accession>K0RIR3</accession>
<sequence>GAKLNLSYLASVVNGPIATRVNHLAMSNEEEPPVTGRHVNESGRLAALVDDSGFLRVWLSEPRAAVQKDRE</sequence>
<name>K0RIR3_THAOC</name>
<dbReference type="EMBL" id="AGNL01038476">
    <property type="protein sequence ID" value="EJK53115.1"/>
    <property type="molecule type" value="Genomic_DNA"/>
</dbReference>
<organism evidence="1 2">
    <name type="scientific">Thalassiosira oceanica</name>
    <name type="common">Marine diatom</name>
    <dbReference type="NCBI Taxonomy" id="159749"/>
    <lineage>
        <taxon>Eukaryota</taxon>
        <taxon>Sar</taxon>
        <taxon>Stramenopiles</taxon>
        <taxon>Ochrophyta</taxon>
        <taxon>Bacillariophyta</taxon>
        <taxon>Coscinodiscophyceae</taxon>
        <taxon>Thalassiosirophycidae</taxon>
        <taxon>Thalassiosirales</taxon>
        <taxon>Thalassiosiraceae</taxon>
        <taxon>Thalassiosira</taxon>
    </lineage>
</organism>
<dbReference type="AlphaFoldDB" id="K0RIR3"/>
<gene>
    <name evidence="1" type="ORF">THAOC_27509</name>
</gene>
<feature type="non-terminal residue" evidence="1">
    <location>
        <position position="1"/>
    </location>
</feature>
<comment type="caution">
    <text evidence="1">The sequence shown here is derived from an EMBL/GenBank/DDBJ whole genome shotgun (WGS) entry which is preliminary data.</text>
</comment>
<proteinExistence type="predicted"/>
<evidence type="ECO:0000313" key="2">
    <source>
        <dbReference type="Proteomes" id="UP000266841"/>
    </source>
</evidence>